<evidence type="ECO:0000313" key="1">
    <source>
        <dbReference type="EMBL" id="RGD87292.1"/>
    </source>
</evidence>
<dbReference type="GO" id="GO:0000287">
    <property type="term" value="F:magnesium ion binding"/>
    <property type="evidence" value="ECO:0007669"/>
    <property type="project" value="TreeGrafter"/>
</dbReference>
<proteinExistence type="predicted"/>
<dbReference type="GO" id="GO:0016791">
    <property type="term" value="F:phosphatase activity"/>
    <property type="evidence" value="ECO:0007669"/>
    <property type="project" value="TreeGrafter"/>
</dbReference>
<dbReference type="RefSeq" id="WP_117580189.1">
    <property type="nucleotide sequence ID" value="NZ_QUSL01000001.1"/>
</dbReference>
<dbReference type="InterPro" id="IPR000150">
    <property type="entry name" value="Cof"/>
</dbReference>
<dbReference type="SUPFAM" id="SSF56784">
    <property type="entry name" value="HAD-like"/>
    <property type="match status" value="1"/>
</dbReference>
<organism evidence="1 2">
    <name type="scientific">Thomasclavelia ramosa</name>
    <dbReference type="NCBI Taxonomy" id="1547"/>
    <lineage>
        <taxon>Bacteria</taxon>
        <taxon>Bacillati</taxon>
        <taxon>Bacillota</taxon>
        <taxon>Erysipelotrichia</taxon>
        <taxon>Erysipelotrichales</taxon>
        <taxon>Coprobacillaceae</taxon>
        <taxon>Thomasclavelia</taxon>
    </lineage>
</organism>
<dbReference type="Pfam" id="PF08282">
    <property type="entry name" value="Hydrolase_3"/>
    <property type="match status" value="1"/>
</dbReference>
<protein>
    <submittedName>
        <fullName evidence="1">Cof-type HAD-IIB family hydrolase</fullName>
    </submittedName>
</protein>
<sequence length="247" mass="27930">MDGTLLDHDTYLMPSSTFEALKKLRKNGIRLFVATGRPPNNLKVIQDCFEFDGFLTSNGQYCFNHEVVIHEKYIEREDIRNLLPYINKNQIPVLFVEINGNYSNIQNYRLDEAARLLNKEGYPIKAVNEIIESKIIQLMAYIDETKDSELLSYMPNCKSARWTSLFADIIPIDGGKNKGINQMIKHYQINLGEVMAFGDGNNDIDMLKHVGVGVAMGNANDLVKAASDFVTDTINDDGIFKALKNLN</sequence>
<dbReference type="EMBL" id="QUSL01000001">
    <property type="protein sequence ID" value="RGD87292.1"/>
    <property type="molecule type" value="Genomic_DNA"/>
</dbReference>
<dbReference type="Gene3D" id="3.30.1240.10">
    <property type="match status" value="1"/>
</dbReference>
<dbReference type="PANTHER" id="PTHR10000">
    <property type="entry name" value="PHOSPHOSERINE PHOSPHATASE"/>
    <property type="match status" value="1"/>
</dbReference>
<dbReference type="InterPro" id="IPR023214">
    <property type="entry name" value="HAD_sf"/>
</dbReference>
<evidence type="ECO:0000313" key="2">
    <source>
        <dbReference type="Proteomes" id="UP000261032"/>
    </source>
</evidence>
<comment type="caution">
    <text evidence="1">The sequence shown here is derived from an EMBL/GenBank/DDBJ whole genome shotgun (WGS) entry which is preliminary data.</text>
</comment>
<dbReference type="AlphaFoldDB" id="A0A3E3EI15"/>
<dbReference type="Proteomes" id="UP000261032">
    <property type="component" value="Unassembled WGS sequence"/>
</dbReference>
<dbReference type="NCBIfam" id="TIGR01484">
    <property type="entry name" value="HAD-SF-IIB"/>
    <property type="match status" value="1"/>
</dbReference>
<name>A0A3E3EI15_9FIRM</name>
<dbReference type="Gene3D" id="3.40.50.1000">
    <property type="entry name" value="HAD superfamily/HAD-like"/>
    <property type="match status" value="1"/>
</dbReference>
<dbReference type="InterPro" id="IPR036412">
    <property type="entry name" value="HAD-like_sf"/>
</dbReference>
<dbReference type="GO" id="GO:0005829">
    <property type="term" value="C:cytosol"/>
    <property type="evidence" value="ECO:0007669"/>
    <property type="project" value="TreeGrafter"/>
</dbReference>
<dbReference type="PANTHER" id="PTHR10000:SF25">
    <property type="entry name" value="PHOSPHATASE YKRA-RELATED"/>
    <property type="match status" value="1"/>
</dbReference>
<dbReference type="InterPro" id="IPR006379">
    <property type="entry name" value="HAD-SF_hydro_IIB"/>
</dbReference>
<keyword evidence="1" id="KW-0378">Hydrolase</keyword>
<accession>A0A3E3EI15</accession>
<reference evidence="1 2" key="1">
    <citation type="submission" date="2018-08" db="EMBL/GenBank/DDBJ databases">
        <title>A genome reference for cultivated species of the human gut microbiota.</title>
        <authorList>
            <person name="Zou Y."/>
            <person name="Xue W."/>
            <person name="Luo G."/>
        </authorList>
    </citation>
    <scope>NUCLEOTIDE SEQUENCE [LARGE SCALE GENOMIC DNA]</scope>
    <source>
        <strain evidence="1 2">OM06-4</strain>
    </source>
</reference>
<dbReference type="NCBIfam" id="TIGR00099">
    <property type="entry name" value="Cof-subfamily"/>
    <property type="match status" value="1"/>
</dbReference>
<gene>
    <name evidence="1" type="ORF">DXB93_01095</name>
</gene>
<dbReference type="PROSITE" id="PS01229">
    <property type="entry name" value="COF_2"/>
    <property type="match status" value="1"/>
</dbReference>